<proteinExistence type="predicted"/>
<dbReference type="EMBL" id="QMFB01000022">
    <property type="protein sequence ID" value="RAV16103.1"/>
    <property type="molecule type" value="Genomic_DNA"/>
</dbReference>
<dbReference type="AlphaFoldDB" id="A0A329MBY7"/>
<evidence type="ECO:0000313" key="1">
    <source>
        <dbReference type="EMBL" id="RAV16103.1"/>
    </source>
</evidence>
<organism evidence="1 2">
    <name type="scientific">Paenibacillus contaminans</name>
    <dbReference type="NCBI Taxonomy" id="450362"/>
    <lineage>
        <taxon>Bacteria</taxon>
        <taxon>Bacillati</taxon>
        <taxon>Bacillota</taxon>
        <taxon>Bacilli</taxon>
        <taxon>Bacillales</taxon>
        <taxon>Paenibacillaceae</taxon>
        <taxon>Paenibacillus</taxon>
    </lineage>
</organism>
<protein>
    <submittedName>
        <fullName evidence="1">MmcQ/YjbR family DNA-binding protein</fullName>
    </submittedName>
</protein>
<evidence type="ECO:0000313" key="2">
    <source>
        <dbReference type="Proteomes" id="UP000250369"/>
    </source>
</evidence>
<dbReference type="Gene3D" id="3.90.1150.30">
    <property type="match status" value="1"/>
</dbReference>
<reference evidence="1 2" key="1">
    <citation type="journal article" date="2009" name="Int. J. Syst. Evol. Microbiol.">
        <title>Paenibacillus contaminans sp. nov., isolated from a contaminated laboratory plate.</title>
        <authorList>
            <person name="Chou J.H."/>
            <person name="Lee J.H."/>
            <person name="Lin M.C."/>
            <person name="Chang P.S."/>
            <person name="Arun A.B."/>
            <person name="Young C.C."/>
            <person name="Chen W.M."/>
        </authorList>
    </citation>
    <scope>NUCLEOTIDE SEQUENCE [LARGE SCALE GENOMIC DNA]</scope>
    <source>
        <strain evidence="1 2">CKOBP-6</strain>
    </source>
</reference>
<dbReference type="InterPro" id="IPR007351">
    <property type="entry name" value="YjbR"/>
</dbReference>
<dbReference type="InterPro" id="IPR058532">
    <property type="entry name" value="YjbR/MT2646/Rv2570-like"/>
</dbReference>
<dbReference type="OrthoDB" id="9789813at2"/>
<keyword evidence="1" id="KW-0238">DNA-binding</keyword>
<dbReference type="RefSeq" id="WP_113034609.1">
    <property type="nucleotide sequence ID" value="NZ_QMFB01000022.1"/>
</dbReference>
<comment type="caution">
    <text evidence="1">The sequence shown here is derived from an EMBL/GenBank/DDBJ whole genome shotgun (WGS) entry which is preliminary data.</text>
</comment>
<sequence length="126" mass="13857">MNKQELIRYCLTRTGAVEDFPFGPEPSVMKVGGKMFALISEDGAASISLKCDPFEADLLRAQYEAVKPGYHLNKRHWNTVTVDGSVPEQELLDMIDQSYGLVVRSLTKAEREKLGAAPAAGSAKRK</sequence>
<dbReference type="InterPro" id="IPR038056">
    <property type="entry name" value="YjbR-like_sf"/>
</dbReference>
<gene>
    <name evidence="1" type="ORF">DQG23_29365</name>
</gene>
<dbReference type="GO" id="GO:0003677">
    <property type="term" value="F:DNA binding"/>
    <property type="evidence" value="ECO:0007669"/>
    <property type="project" value="UniProtKB-KW"/>
</dbReference>
<name>A0A329MBY7_9BACL</name>
<dbReference type="Pfam" id="PF04237">
    <property type="entry name" value="YjbR"/>
    <property type="match status" value="1"/>
</dbReference>
<keyword evidence="2" id="KW-1185">Reference proteome</keyword>
<accession>A0A329MBY7</accession>
<dbReference type="PANTHER" id="PTHR35145">
    <property type="entry name" value="CYTOPLASMIC PROTEIN-RELATED"/>
    <property type="match status" value="1"/>
</dbReference>
<dbReference type="PANTHER" id="PTHR35145:SF1">
    <property type="entry name" value="CYTOPLASMIC PROTEIN"/>
    <property type="match status" value="1"/>
</dbReference>
<dbReference type="SUPFAM" id="SSF142906">
    <property type="entry name" value="YjbR-like"/>
    <property type="match status" value="1"/>
</dbReference>
<dbReference type="Proteomes" id="UP000250369">
    <property type="component" value="Unassembled WGS sequence"/>
</dbReference>